<protein>
    <recommendedName>
        <fullName evidence="2">Phosphotyrosine protein phosphatase I domain-containing protein</fullName>
    </recommendedName>
</protein>
<evidence type="ECO:0000256" key="1">
    <source>
        <dbReference type="SAM" id="MobiDB-lite"/>
    </source>
</evidence>
<dbReference type="GO" id="GO:0004725">
    <property type="term" value="F:protein tyrosine phosphatase activity"/>
    <property type="evidence" value="ECO:0007669"/>
    <property type="project" value="TreeGrafter"/>
</dbReference>
<comment type="caution">
    <text evidence="3">The sequence shown here is derived from an EMBL/GenBank/DDBJ whole genome shotgun (WGS) entry which is preliminary data.</text>
</comment>
<dbReference type="Proteomes" id="UP000619536">
    <property type="component" value="Unassembled WGS sequence"/>
</dbReference>
<reference evidence="3" key="2">
    <citation type="submission" date="2020-09" db="EMBL/GenBank/DDBJ databases">
        <authorList>
            <person name="Sun Q."/>
            <person name="Sedlacek I."/>
        </authorList>
    </citation>
    <scope>NUCLEOTIDE SEQUENCE</scope>
    <source>
        <strain evidence="3">CCM 8606</strain>
    </source>
</reference>
<dbReference type="Gene3D" id="3.40.50.2300">
    <property type="match status" value="2"/>
</dbReference>
<dbReference type="AlphaFoldDB" id="A0A8J3APJ5"/>
<feature type="compositionally biased region" description="Low complexity" evidence="1">
    <location>
        <begin position="65"/>
        <end position="77"/>
    </location>
</feature>
<evidence type="ECO:0000313" key="4">
    <source>
        <dbReference type="Proteomes" id="UP000619536"/>
    </source>
</evidence>
<dbReference type="InterPro" id="IPR050438">
    <property type="entry name" value="LMW_PTPase"/>
</dbReference>
<feature type="domain" description="Phosphotyrosine protein phosphatase I" evidence="2">
    <location>
        <begin position="205"/>
        <end position="232"/>
    </location>
</feature>
<feature type="region of interest" description="Disordered" evidence="1">
    <location>
        <begin position="25"/>
        <end position="119"/>
    </location>
</feature>
<feature type="compositionally biased region" description="Polar residues" evidence="1">
    <location>
        <begin position="90"/>
        <end position="112"/>
    </location>
</feature>
<reference evidence="3" key="1">
    <citation type="journal article" date="2014" name="Int. J. Syst. Evol. Microbiol.">
        <title>Complete genome sequence of Corynebacterium casei LMG S-19264T (=DSM 44701T), isolated from a smear-ripened cheese.</title>
        <authorList>
            <consortium name="US DOE Joint Genome Institute (JGI-PGF)"/>
            <person name="Walter F."/>
            <person name="Albersmeier A."/>
            <person name="Kalinowski J."/>
            <person name="Ruckert C."/>
        </authorList>
    </citation>
    <scope>NUCLEOTIDE SEQUENCE</scope>
    <source>
        <strain evidence="3">CCM 8606</strain>
    </source>
</reference>
<name>A0A8J3APJ5_9BIFI</name>
<evidence type="ECO:0000259" key="2">
    <source>
        <dbReference type="Pfam" id="PF01451"/>
    </source>
</evidence>
<proteinExistence type="predicted"/>
<accession>A0A8J3APJ5</accession>
<feature type="compositionally biased region" description="Polar residues" evidence="1">
    <location>
        <begin position="25"/>
        <end position="42"/>
    </location>
</feature>
<feature type="domain" description="Phosphotyrosine protein phosphatase I" evidence="2">
    <location>
        <begin position="315"/>
        <end position="393"/>
    </location>
</feature>
<dbReference type="Pfam" id="PF01451">
    <property type="entry name" value="LMWPc"/>
    <property type="match status" value="2"/>
</dbReference>
<dbReference type="InterPro" id="IPR023485">
    <property type="entry name" value="Ptyr_pPase"/>
</dbReference>
<gene>
    <name evidence="3" type="ORF">GCM10007377_11430</name>
</gene>
<dbReference type="PANTHER" id="PTHR11717">
    <property type="entry name" value="LOW MOLECULAR WEIGHT PROTEIN TYROSINE PHOSPHATASE"/>
    <property type="match status" value="1"/>
</dbReference>
<sequence length="467" mass="50752">MVMVGLGRSFWGSAGEDAHAAGNNIDNAVGNNGKNVRNNADGTANKGACRGRHTRQAVERRQKDSASLPASSSATSPAPAPPIQMGNAGVSWTISSTRSASGPHASSQTPSQRPIADKDKVNTGHSAANLSAMNASSVRQLAQHSVQQTVVQTTQQSNEQSTQQVQRQFIHQPAQPAVQQTVQQSKQQSAQKPTQRQQKPAVPTILFVCHGNICRSVTGEYMLRHAAAQYGRRVSDGTHDISGVRSDGISQQTQMQLGHVQLGHVQSDQGLPAKTLSVQIQPNLTQPDQIQPSQRQLDQAQTDMTLPAQVLPDCIIRSCGLLRHMHGSPAEPTIVQLLRERGIDASSSRSQFVQARDLQEATVVLCFSRGQANELIDIEPRAARKIFLIDEFAMLCQAAERDQRLQWTNSCADRLLQIIRLAPMLRPLIASAKGVEDPFGKEYEVFVRSVNLIEASVQTIARTLFAQ</sequence>
<evidence type="ECO:0000313" key="3">
    <source>
        <dbReference type="EMBL" id="GGI14537.1"/>
    </source>
</evidence>
<feature type="compositionally biased region" description="Low complexity" evidence="1">
    <location>
        <begin position="162"/>
        <end position="195"/>
    </location>
</feature>
<dbReference type="PANTHER" id="PTHR11717:SF31">
    <property type="entry name" value="LOW MOLECULAR WEIGHT PROTEIN-TYROSINE-PHOSPHATASE ETP-RELATED"/>
    <property type="match status" value="1"/>
</dbReference>
<dbReference type="InterPro" id="IPR036196">
    <property type="entry name" value="Ptyr_pPase_sf"/>
</dbReference>
<dbReference type="EMBL" id="BMDH01000002">
    <property type="protein sequence ID" value="GGI14537.1"/>
    <property type="molecule type" value="Genomic_DNA"/>
</dbReference>
<organism evidence="3 4">
    <name type="scientific">Galliscardovia ingluviei</name>
    <dbReference type="NCBI Taxonomy" id="1769422"/>
    <lineage>
        <taxon>Bacteria</taxon>
        <taxon>Bacillati</taxon>
        <taxon>Actinomycetota</taxon>
        <taxon>Actinomycetes</taxon>
        <taxon>Bifidobacteriales</taxon>
        <taxon>Bifidobacteriaceae</taxon>
        <taxon>Galliscardovia</taxon>
    </lineage>
</organism>
<keyword evidence="4" id="KW-1185">Reference proteome</keyword>
<dbReference type="SUPFAM" id="SSF52788">
    <property type="entry name" value="Phosphotyrosine protein phosphatases I"/>
    <property type="match status" value="2"/>
</dbReference>
<feature type="region of interest" description="Disordered" evidence="1">
    <location>
        <begin position="162"/>
        <end position="200"/>
    </location>
</feature>